<accession>A0ABR2KWE2</accession>
<evidence type="ECO:0000313" key="1">
    <source>
        <dbReference type="EMBL" id="KAK8895158.1"/>
    </source>
</evidence>
<dbReference type="SUPFAM" id="SSF53474">
    <property type="entry name" value="alpha/beta-Hydrolases"/>
    <property type="match status" value="1"/>
</dbReference>
<gene>
    <name evidence="1" type="ORF">M9Y10_023600</name>
</gene>
<keyword evidence="2" id="KW-1185">Reference proteome</keyword>
<proteinExistence type="predicted"/>
<comment type="caution">
    <text evidence="1">The sequence shown here is derived from an EMBL/GenBank/DDBJ whole genome shotgun (WGS) entry which is preliminary data.</text>
</comment>
<dbReference type="EMBL" id="JAPFFF010000003">
    <property type="protein sequence ID" value="KAK8895158.1"/>
    <property type="molecule type" value="Genomic_DNA"/>
</dbReference>
<dbReference type="Pfam" id="PF02450">
    <property type="entry name" value="LCAT"/>
    <property type="match status" value="1"/>
</dbReference>
<sequence>MFFILISISKCVGPIFSVPGILYSKLYSTITNPLNFPECEKFPKSKTQIWPIPNTTQTTYEENWKCISTLLDTISYENGSIGSPEGVIIESDPITKSKVPYFSKFDNTFRVYYDWIHFYTGINSTFQALKEKIQHEVEQTKNHEKAIISGYSLGGAFVRYFLTHYVDEEWKSKYIESAMFFAAGVGGSFFSSASIGVGKMFGILDMDKKAVNSPFIRHMPSLYSMLPNFPTNKRKSIFNGRPFGASEIFNEMIKISEESKGEIIEFKNKNKENFSVNFSVVIDDTSKKIYNANLPFLEEDILDPGVRTLIVFNSGMKVICGFNITQINPHHYEYEIFECGGDNIISSDGVEYASKHWKNVVFHDFNSTDHKFLHEEISFSKELADYIIEFIGDDNTEL</sequence>
<dbReference type="PANTHER" id="PTHR11440">
    <property type="entry name" value="LECITHIN-CHOLESTEROL ACYLTRANSFERASE-RELATED"/>
    <property type="match status" value="1"/>
</dbReference>
<name>A0ABR2KWE2_9EUKA</name>
<reference evidence="1 2" key="1">
    <citation type="submission" date="2024-04" db="EMBL/GenBank/DDBJ databases">
        <title>Tritrichomonas musculus Genome.</title>
        <authorList>
            <person name="Alves-Ferreira E."/>
            <person name="Grigg M."/>
            <person name="Lorenzi H."/>
            <person name="Galac M."/>
        </authorList>
    </citation>
    <scope>NUCLEOTIDE SEQUENCE [LARGE SCALE GENOMIC DNA]</scope>
    <source>
        <strain evidence="1 2">EAF2021</strain>
    </source>
</reference>
<evidence type="ECO:0000313" key="2">
    <source>
        <dbReference type="Proteomes" id="UP001470230"/>
    </source>
</evidence>
<dbReference type="InterPro" id="IPR029058">
    <property type="entry name" value="AB_hydrolase_fold"/>
</dbReference>
<dbReference type="InterPro" id="IPR003386">
    <property type="entry name" value="LACT/PDAT_acylTrfase"/>
</dbReference>
<dbReference type="Proteomes" id="UP001470230">
    <property type="component" value="Unassembled WGS sequence"/>
</dbReference>
<protein>
    <submittedName>
        <fullName evidence="1">Uncharacterized protein</fullName>
    </submittedName>
</protein>
<dbReference type="Gene3D" id="3.40.50.1820">
    <property type="entry name" value="alpha/beta hydrolase"/>
    <property type="match status" value="1"/>
</dbReference>
<organism evidence="1 2">
    <name type="scientific">Tritrichomonas musculus</name>
    <dbReference type="NCBI Taxonomy" id="1915356"/>
    <lineage>
        <taxon>Eukaryota</taxon>
        <taxon>Metamonada</taxon>
        <taxon>Parabasalia</taxon>
        <taxon>Tritrichomonadida</taxon>
        <taxon>Tritrichomonadidae</taxon>
        <taxon>Tritrichomonas</taxon>
    </lineage>
</organism>